<evidence type="ECO:0000313" key="1">
    <source>
        <dbReference type="EMBL" id="JAE00011.1"/>
    </source>
</evidence>
<reference evidence="1" key="2">
    <citation type="journal article" date="2015" name="Data Brief">
        <title>Shoot transcriptome of the giant reed, Arundo donax.</title>
        <authorList>
            <person name="Barrero R.A."/>
            <person name="Guerrero F.D."/>
            <person name="Moolhuijzen P."/>
            <person name="Goolsby J.A."/>
            <person name="Tidwell J."/>
            <person name="Bellgard S.E."/>
            <person name="Bellgard M.I."/>
        </authorList>
    </citation>
    <scope>NUCLEOTIDE SEQUENCE</scope>
    <source>
        <tissue evidence="1">Shoot tissue taken approximately 20 cm above the soil surface</tissue>
    </source>
</reference>
<sequence>MNSAGAREEKKSGSTGCSLSQFIFFSICVSTSRYSAEQCCYSNFVRETRAS</sequence>
<name>A0A0A9EQ49_ARUDO</name>
<proteinExistence type="predicted"/>
<dbReference type="AlphaFoldDB" id="A0A0A9EQ49"/>
<protein>
    <submittedName>
        <fullName evidence="1">Uncharacterized protein</fullName>
    </submittedName>
</protein>
<organism evidence="1">
    <name type="scientific">Arundo donax</name>
    <name type="common">Giant reed</name>
    <name type="synonym">Donax arundinaceus</name>
    <dbReference type="NCBI Taxonomy" id="35708"/>
    <lineage>
        <taxon>Eukaryota</taxon>
        <taxon>Viridiplantae</taxon>
        <taxon>Streptophyta</taxon>
        <taxon>Embryophyta</taxon>
        <taxon>Tracheophyta</taxon>
        <taxon>Spermatophyta</taxon>
        <taxon>Magnoliopsida</taxon>
        <taxon>Liliopsida</taxon>
        <taxon>Poales</taxon>
        <taxon>Poaceae</taxon>
        <taxon>PACMAD clade</taxon>
        <taxon>Arundinoideae</taxon>
        <taxon>Arundineae</taxon>
        <taxon>Arundo</taxon>
    </lineage>
</organism>
<reference evidence="1" key="1">
    <citation type="submission" date="2014-09" db="EMBL/GenBank/DDBJ databases">
        <authorList>
            <person name="Magalhaes I.L.F."/>
            <person name="Oliveira U."/>
            <person name="Santos F.R."/>
            <person name="Vidigal T.H.D.A."/>
            <person name="Brescovit A.D."/>
            <person name="Santos A.J."/>
        </authorList>
    </citation>
    <scope>NUCLEOTIDE SEQUENCE</scope>
    <source>
        <tissue evidence="1">Shoot tissue taken approximately 20 cm above the soil surface</tissue>
    </source>
</reference>
<accession>A0A0A9EQ49</accession>
<dbReference type="EMBL" id="GBRH01197885">
    <property type="protein sequence ID" value="JAE00011.1"/>
    <property type="molecule type" value="Transcribed_RNA"/>
</dbReference>